<dbReference type="Pfam" id="PF00069">
    <property type="entry name" value="Pkinase"/>
    <property type="match status" value="1"/>
</dbReference>
<dbReference type="GO" id="GO:0004674">
    <property type="term" value="F:protein serine/threonine kinase activity"/>
    <property type="evidence" value="ECO:0007669"/>
    <property type="project" value="UniProtKB-EC"/>
</dbReference>
<feature type="domain" description="Protein kinase" evidence="3">
    <location>
        <begin position="120"/>
        <end position="441"/>
    </location>
</feature>
<dbReference type="CDD" id="cd14016">
    <property type="entry name" value="STKc_CK1"/>
    <property type="match status" value="1"/>
</dbReference>
<dbReference type="PROSITE" id="PS50011">
    <property type="entry name" value="PROTEIN_KINASE_DOM"/>
    <property type="match status" value="1"/>
</dbReference>
<organism evidence="4 5">
    <name type="scientific">Plectus sambesii</name>
    <dbReference type="NCBI Taxonomy" id="2011161"/>
    <lineage>
        <taxon>Eukaryota</taxon>
        <taxon>Metazoa</taxon>
        <taxon>Ecdysozoa</taxon>
        <taxon>Nematoda</taxon>
        <taxon>Chromadorea</taxon>
        <taxon>Plectida</taxon>
        <taxon>Plectina</taxon>
        <taxon>Plectoidea</taxon>
        <taxon>Plectidae</taxon>
        <taxon>Plectus</taxon>
    </lineage>
</organism>
<evidence type="ECO:0000256" key="2">
    <source>
        <dbReference type="SAM" id="MobiDB-lite"/>
    </source>
</evidence>
<dbReference type="Gene3D" id="1.10.510.10">
    <property type="entry name" value="Transferase(Phosphotransferase) domain 1"/>
    <property type="match status" value="1"/>
</dbReference>
<feature type="region of interest" description="Disordered" evidence="2">
    <location>
        <begin position="1"/>
        <end position="45"/>
    </location>
</feature>
<dbReference type="Proteomes" id="UP000887566">
    <property type="component" value="Unplaced"/>
</dbReference>
<evidence type="ECO:0000259" key="3">
    <source>
        <dbReference type="PROSITE" id="PS50011"/>
    </source>
</evidence>
<dbReference type="GO" id="GO:0005524">
    <property type="term" value="F:ATP binding"/>
    <property type="evidence" value="ECO:0007669"/>
    <property type="project" value="InterPro"/>
</dbReference>
<dbReference type="InterPro" id="IPR011009">
    <property type="entry name" value="Kinase-like_dom_sf"/>
</dbReference>
<dbReference type="PANTHER" id="PTHR11909">
    <property type="entry name" value="CASEIN KINASE-RELATED"/>
    <property type="match status" value="1"/>
</dbReference>
<dbReference type="PROSITE" id="PS00108">
    <property type="entry name" value="PROTEIN_KINASE_ST"/>
    <property type="match status" value="1"/>
</dbReference>
<feature type="compositionally biased region" description="Polar residues" evidence="2">
    <location>
        <begin position="10"/>
        <end position="45"/>
    </location>
</feature>
<accession>A0A914WI75</accession>
<dbReference type="AlphaFoldDB" id="A0A914WI75"/>
<evidence type="ECO:0000313" key="4">
    <source>
        <dbReference type="Proteomes" id="UP000887566"/>
    </source>
</evidence>
<keyword evidence="4" id="KW-1185">Reference proteome</keyword>
<protein>
    <recommendedName>
        <fullName evidence="1">non-specific serine/threonine protein kinase</fullName>
        <ecNumber evidence="1">2.7.11.1</ecNumber>
    </recommendedName>
</protein>
<sequence>MMSVVHDDWPSSSSTTANGFTQANGMNVFGQQPSNGTSNHRPNFTNYRVPTTSEDSWEAPTSAANNSYWNGYVNEGNNQEQYGDAAGGGRHCDPWIAAMNDLDRDNMIRGKIGLVVNQRYKIVSKISFGSYGAIYVADDLTNPLLPHVAVKFETGSDNDDVHLNYEYNVYQVVQGSVGIPSVYWYGKEFDHQIMVMDLLGPTISQTFNFCSRKFTLETILQLSEQMLARVRHLHELGFIHRDIKPENFLMGIGYNETICHLIDFGLARRFREDDDLHHIQIRKGKNLVGTARYASLNSHNGVELSRRDDLESLGYIIIEMIIGELPWREVRSRARYRTKKQSYSRIKNIKETSDWNMLCPVMAGWIRYCREMAFDGTPDYAYLFELLRNMRRVNVMGNGLNRTPFPGRFDWLHMRDSDPEKRYSYQCLFRWTLPKGVEPDVPATRHFGSFGFR</sequence>
<name>A0A914WI75_9BILA</name>
<proteinExistence type="predicted"/>
<evidence type="ECO:0000256" key="1">
    <source>
        <dbReference type="ARBA" id="ARBA00012513"/>
    </source>
</evidence>
<evidence type="ECO:0000313" key="5">
    <source>
        <dbReference type="WBParaSite" id="PSAMB.scaffold4089size15738.g23436.t1"/>
    </source>
</evidence>
<dbReference type="SUPFAM" id="SSF56112">
    <property type="entry name" value="Protein kinase-like (PK-like)"/>
    <property type="match status" value="1"/>
</dbReference>
<dbReference type="InterPro" id="IPR008271">
    <property type="entry name" value="Ser/Thr_kinase_AS"/>
</dbReference>
<dbReference type="SMART" id="SM00220">
    <property type="entry name" value="S_TKc"/>
    <property type="match status" value="1"/>
</dbReference>
<dbReference type="WBParaSite" id="PSAMB.scaffold4089size15738.g23436.t1">
    <property type="protein sequence ID" value="PSAMB.scaffold4089size15738.g23436.t1"/>
    <property type="gene ID" value="PSAMB.scaffold4089size15738.g23436"/>
</dbReference>
<dbReference type="InterPro" id="IPR050235">
    <property type="entry name" value="CK1_Ser-Thr_kinase"/>
</dbReference>
<reference evidence="5" key="1">
    <citation type="submission" date="2022-11" db="UniProtKB">
        <authorList>
            <consortium name="WormBaseParasite"/>
        </authorList>
    </citation>
    <scope>IDENTIFICATION</scope>
</reference>
<dbReference type="InterPro" id="IPR000719">
    <property type="entry name" value="Prot_kinase_dom"/>
</dbReference>
<dbReference type="EC" id="2.7.11.1" evidence="1"/>